<evidence type="ECO:0000259" key="16">
    <source>
        <dbReference type="PROSITE" id="PS51186"/>
    </source>
</evidence>
<dbReference type="InterPro" id="IPR016181">
    <property type="entry name" value="Acyl_CoA_acyltransferase"/>
</dbReference>
<dbReference type="GO" id="GO:0033588">
    <property type="term" value="C:elongator holoenzyme complex"/>
    <property type="evidence" value="ECO:0007669"/>
    <property type="project" value="TreeGrafter"/>
</dbReference>
<keyword evidence="13" id="KW-0012">Acyltransferase</keyword>
<keyword evidence="12" id="KW-0411">Iron-sulfur</keyword>
<evidence type="ECO:0000256" key="12">
    <source>
        <dbReference type="ARBA" id="ARBA00023014"/>
    </source>
</evidence>
<dbReference type="Pfam" id="PF13673">
    <property type="entry name" value="Acetyltransf_10"/>
    <property type="match status" value="1"/>
</dbReference>
<dbReference type="PANTHER" id="PTHR11135:SF2">
    <property type="entry name" value="ELONGATOR COMPLEX PROTEIN 3"/>
    <property type="match status" value="1"/>
</dbReference>
<dbReference type="NCBIfam" id="TIGR01211">
    <property type="entry name" value="ELP3"/>
    <property type="match status" value="1"/>
</dbReference>
<evidence type="ECO:0000256" key="15">
    <source>
        <dbReference type="ARBA" id="ARBA00047372"/>
    </source>
</evidence>
<dbReference type="GO" id="GO:0005737">
    <property type="term" value="C:cytoplasm"/>
    <property type="evidence" value="ECO:0007669"/>
    <property type="project" value="TreeGrafter"/>
</dbReference>
<dbReference type="PANTHER" id="PTHR11135">
    <property type="entry name" value="HISTONE ACETYLTRANSFERASE-RELATED"/>
    <property type="match status" value="1"/>
</dbReference>
<dbReference type="InterPro" id="IPR032432">
    <property type="entry name" value="Radical_SAM_C"/>
</dbReference>
<evidence type="ECO:0000256" key="8">
    <source>
        <dbReference type="ARBA" id="ARBA00022694"/>
    </source>
</evidence>
<dbReference type="InterPro" id="IPR006638">
    <property type="entry name" value="Elp3/MiaA/NifB-like_rSAM"/>
</dbReference>
<dbReference type="SUPFAM" id="SSF102114">
    <property type="entry name" value="Radical SAM enzymes"/>
    <property type="match status" value="1"/>
</dbReference>
<dbReference type="Pfam" id="PF04055">
    <property type="entry name" value="Radical_SAM"/>
    <property type="match status" value="1"/>
</dbReference>
<dbReference type="GO" id="GO:0000049">
    <property type="term" value="F:tRNA binding"/>
    <property type="evidence" value="ECO:0007669"/>
    <property type="project" value="UniProtKB-KW"/>
</dbReference>
<dbReference type="Pfam" id="PF16199">
    <property type="entry name" value="Radical_SAM_C"/>
    <property type="match status" value="1"/>
</dbReference>
<dbReference type="SFLD" id="SFLDS00029">
    <property type="entry name" value="Radical_SAM"/>
    <property type="match status" value="1"/>
</dbReference>
<organism evidence="18 19">
    <name type="scientific">Candidatus Collierbacteria bacterium CG09_land_8_20_14_0_10_46_12</name>
    <dbReference type="NCBI Taxonomy" id="1974533"/>
    <lineage>
        <taxon>Bacteria</taxon>
        <taxon>Candidatus Collieribacteriota</taxon>
    </lineage>
</organism>
<dbReference type="Proteomes" id="UP000229574">
    <property type="component" value="Unassembled WGS sequence"/>
</dbReference>
<dbReference type="InterPro" id="IPR013785">
    <property type="entry name" value="Aldolase_TIM"/>
</dbReference>
<dbReference type="PROSITE" id="PS51918">
    <property type="entry name" value="RADICAL_SAM"/>
    <property type="match status" value="1"/>
</dbReference>
<dbReference type="SMART" id="SM00729">
    <property type="entry name" value="Elp3"/>
    <property type="match status" value="1"/>
</dbReference>
<dbReference type="InterPro" id="IPR039661">
    <property type="entry name" value="ELP3"/>
</dbReference>
<evidence type="ECO:0000313" key="18">
    <source>
        <dbReference type="EMBL" id="PIS18083.1"/>
    </source>
</evidence>
<dbReference type="GO" id="GO:0051539">
    <property type="term" value="F:4 iron, 4 sulfur cluster binding"/>
    <property type="evidence" value="ECO:0007669"/>
    <property type="project" value="UniProtKB-KW"/>
</dbReference>
<evidence type="ECO:0000256" key="6">
    <source>
        <dbReference type="ARBA" id="ARBA00022679"/>
    </source>
</evidence>
<evidence type="ECO:0000256" key="5">
    <source>
        <dbReference type="ARBA" id="ARBA00022555"/>
    </source>
</evidence>
<dbReference type="InterPro" id="IPR058240">
    <property type="entry name" value="rSAM_sf"/>
</dbReference>
<keyword evidence="11" id="KW-0408">Iron</keyword>
<evidence type="ECO:0000256" key="13">
    <source>
        <dbReference type="ARBA" id="ARBA00023315"/>
    </source>
</evidence>
<keyword evidence="9" id="KW-0479">Metal-binding</keyword>
<evidence type="ECO:0000256" key="14">
    <source>
        <dbReference type="ARBA" id="ARBA00044771"/>
    </source>
</evidence>
<dbReference type="Gene3D" id="3.20.20.70">
    <property type="entry name" value="Aldolase class I"/>
    <property type="match status" value="1"/>
</dbReference>
<evidence type="ECO:0000256" key="10">
    <source>
        <dbReference type="ARBA" id="ARBA00022884"/>
    </source>
</evidence>
<evidence type="ECO:0000256" key="7">
    <source>
        <dbReference type="ARBA" id="ARBA00022691"/>
    </source>
</evidence>
<keyword evidence="6" id="KW-0808">Transferase</keyword>
<evidence type="ECO:0000256" key="2">
    <source>
        <dbReference type="ARBA" id="ARBA00005217"/>
    </source>
</evidence>
<proteinExistence type="inferred from homology"/>
<dbReference type="SFLD" id="SFLDF00344">
    <property type="entry name" value="ELP3-like"/>
    <property type="match status" value="1"/>
</dbReference>
<dbReference type="InterPro" id="IPR034687">
    <property type="entry name" value="ELP3-like"/>
</dbReference>
<protein>
    <recommendedName>
        <fullName evidence="14">tRNA carboxymethyluridine synthase</fullName>
        <ecNumber evidence="14">2.3.1.311</ecNumber>
    </recommendedName>
</protein>
<dbReference type="GO" id="GO:0046872">
    <property type="term" value="F:metal ion binding"/>
    <property type="evidence" value="ECO:0007669"/>
    <property type="project" value="UniProtKB-KW"/>
</dbReference>
<dbReference type="SUPFAM" id="SSF55729">
    <property type="entry name" value="Acyl-CoA N-acyltransferases (Nat)"/>
    <property type="match status" value="1"/>
</dbReference>
<comment type="pathway">
    <text evidence="2">tRNA modification.</text>
</comment>
<comment type="catalytic activity">
    <reaction evidence="15">
        <text>uridine(34) in tRNA + acetyl-CoA + S-adenosyl-L-methionine + H2O = 5-(carboxymethyl)uridine(34) in tRNA + 5'-deoxyadenosine + L-methionine + CoA + 2 H(+)</text>
        <dbReference type="Rhea" id="RHEA:61020"/>
        <dbReference type="Rhea" id="RHEA-COMP:10407"/>
        <dbReference type="Rhea" id="RHEA-COMP:11727"/>
        <dbReference type="ChEBI" id="CHEBI:15377"/>
        <dbReference type="ChEBI" id="CHEBI:15378"/>
        <dbReference type="ChEBI" id="CHEBI:17319"/>
        <dbReference type="ChEBI" id="CHEBI:57287"/>
        <dbReference type="ChEBI" id="CHEBI:57288"/>
        <dbReference type="ChEBI" id="CHEBI:57844"/>
        <dbReference type="ChEBI" id="CHEBI:59789"/>
        <dbReference type="ChEBI" id="CHEBI:65315"/>
        <dbReference type="ChEBI" id="CHEBI:74882"/>
        <dbReference type="EC" id="2.3.1.311"/>
    </reaction>
    <physiologicalReaction direction="left-to-right" evidence="15">
        <dbReference type="Rhea" id="RHEA:61021"/>
    </physiologicalReaction>
</comment>
<dbReference type="EC" id="2.3.1.311" evidence="14"/>
<dbReference type="CDD" id="cd04301">
    <property type="entry name" value="NAT_SF"/>
    <property type="match status" value="1"/>
</dbReference>
<evidence type="ECO:0000256" key="3">
    <source>
        <dbReference type="ARBA" id="ARBA00005494"/>
    </source>
</evidence>
<dbReference type="SFLD" id="SFLDG01086">
    <property type="entry name" value="elongater_protein-like"/>
    <property type="match status" value="1"/>
</dbReference>
<dbReference type="PROSITE" id="PS51186">
    <property type="entry name" value="GNAT"/>
    <property type="match status" value="1"/>
</dbReference>
<keyword evidence="4" id="KW-0004">4Fe-4S</keyword>
<evidence type="ECO:0000256" key="1">
    <source>
        <dbReference type="ARBA" id="ARBA00001966"/>
    </source>
</evidence>
<keyword evidence="5" id="KW-0820">tRNA-binding</keyword>
<feature type="domain" description="Radical SAM core" evidence="17">
    <location>
        <begin position="45"/>
        <end position="322"/>
    </location>
</feature>
<reference evidence="19" key="1">
    <citation type="submission" date="2017-09" db="EMBL/GenBank/DDBJ databases">
        <title>Depth-based differentiation of microbial function through sediment-hosted aquifers and enrichment of novel symbionts in the deep terrestrial subsurface.</title>
        <authorList>
            <person name="Probst A.J."/>
            <person name="Ladd B."/>
            <person name="Jarett J.K."/>
            <person name="Geller-Mcgrath D.E."/>
            <person name="Sieber C.M.K."/>
            <person name="Emerson J.B."/>
            <person name="Anantharaman K."/>
            <person name="Thomas B.C."/>
            <person name="Malmstrom R."/>
            <person name="Stieglmeier M."/>
            <person name="Klingl A."/>
            <person name="Woyke T."/>
            <person name="Ryan C.M."/>
            <person name="Banfield J.F."/>
        </authorList>
    </citation>
    <scope>NUCLEOTIDE SEQUENCE [LARGE SCALE GENOMIC DNA]</scope>
</reference>
<accession>A0A2H0WZH7</accession>
<comment type="cofactor">
    <cofactor evidence="1">
        <name>[4Fe-4S] cluster</name>
        <dbReference type="ChEBI" id="CHEBI:49883"/>
    </cofactor>
</comment>
<comment type="similarity">
    <text evidence="3">Belongs to the ELP3 family.</text>
</comment>
<dbReference type="GO" id="GO:0106261">
    <property type="term" value="F:tRNA uridine(34) acetyltransferase activity"/>
    <property type="evidence" value="ECO:0007669"/>
    <property type="project" value="UniProtKB-EC"/>
</dbReference>
<feature type="domain" description="N-acetyltransferase" evidence="16">
    <location>
        <begin position="351"/>
        <end position="488"/>
    </location>
</feature>
<keyword evidence="8" id="KW-0819">tRNA processing</keyword>
<comment type="caution">
    <text evidence="18">The sequence shown here is derived from an EMBL/GenBank/DDBJ whole genome shotgun (WGS) entry which is preliminary data.</text>
</comment>
<dbReference type="InterPro" id="IPR007197">
    <property type="entry name" value="rSAM"/>
</dbReference>
<dbReference type="Gene3D" id="3.40.630.30">
    <property type="match status" value="1"/>
</dbReference>
<evidence type="ECO:0000256" key="11">
    <source>
        <dbReference type="ARBA" id="ARBA00023004"/>
    </source>
</evidence>
<evidence type="ECO:0000259" key="17">
    <source>
        <dbReference type="PROSITE" id="PS51918"/>
    </source>
</evidence>
<evidence type="ECO:0000256" key="9">
    <source>
        <dbReference type="ARBA" id="ARBA00022723"/>
    </source>
</evidence>
<dbReference type="AlphaFoldDB" id="A0A2H0WZH7"/>
<evidence type="ECO:0000256" key="4">
    <source>
        <dbReference type="ARBA" id="ARBA00022485"/>
    </source>
</evidence>
<keyword evidence="7" id="KW-0949">S-adenosyl-L-methionine</keyword>
<gene>
    <name evidence="18" type="ORF">COT54_01200</name>
</gene>
<name>A0A2H0WZH7_9BACT</name>
<dbReference type="GO" id="GO:0002926">
    <property type="term" value="P:tRNA wobble base 5-methoxycarbonylmethyl-2-thiouridinylation"/>
    <property type="evidence" value="ECO:0007669"/>
    <property type="project" value="TreeGrafter"/>
</dbReference>
<evidence type="ECO:0000313" key="19">
    <source>
        <dbReference type="Proteomes" id="UP000229574"/>
    </source>
</evidence>
<keyword evidence="10" id="KW-0694">RNA-binding</keyword>
<sequence length="488" mass="55799">MSDIPSHLTKKSTRLKTYRQKLASGQITRSLETEKELTTRPIRTLSGVTAMAVMTKPFVCPGQCTFCPLELGMPKSYLSDEPAAARAKTMDFDPRLQIESRLTQLEETGHNTDKIELIVIGGTFSNYPESYKRSFFKDMIDTINGVESDTLEQAQVFNETAPRRIVGISIETRPDWIDAKEVKLLRELGVTKVQVGVQAFDEAILKRIKRGHTLGRVGEATRLLKDSGIKVCYHFMPNLPGSNPDLDRAMAHLMYEDPRFKPDFLKIYPAQVIKGTEMYEEWQRGEFVPYSDELLKEVLKDIKKMTPPFVRIDRLVRDISKKWVSAGTKATNMRQYIQAEMKQEGWSCQCIRCREVKAQDFTIMPDLHDLTIETLGGVEHLLTYELDNKLFSLLRLRLPIIHDSLFKELDGCAIIRELHTYGKTVLHDDKHSDKTQHRGLGKLLMAKAEELAKQAGYKKIAVISSIGTRDYYRKLGYTRQGLYLVKDL</sequence>
<dbReference type="InterPro" id="IPR000182">
    <property type="entry name" value="GNAT_dom"/>
</dbReference>
<dbReference type="EMBL" id="PEYY01000051">
    <property type="protein sequence ID" value="PIS18083.1"/>
    <property type="molecule type" value="Genomic_DNA"/>
</dbReference>
<dbReference type="CDD" id="cd01335">
    <property type="entry name" value="Radical_SAM"/>
    <property type="match status" value="1"/>
</dbReference>